<feature type="transmembrane region" description="Helical" evidence="11">
    <location>
        <begin position="297"/>
        <end position="319"/>
    </location>
</feature>
<dbReference type="InterPro" id="IPR057492">
    <property type="entry name" value="Ig_CNNM1/2/4_N"/>
</dbReference>
<dbReference type="InterPro" id="IPR046342">
    <property type="entry name" value="CBS_dom_sf"/>
</dbReference>
<evidence type="ECO:0000259" key="13">
    <source>
        <dbReference type="PROSITE" id="PS51846"/>
    </source>
</evidence>
<gene>
    <name evidence="14" type="ORF">CCH79_00001249</name>
</gene>
<dbReference type="GO" id="GO:0022857">
    <property type="term" value="F:transmembrane transporter activity"/>
    <property type="evidence" value="ECO:0007669"/>
    <property type="project" value="UniProtKB-UniRule"/>
</dbReference>
<accession>A0A315VTH3</accession>
<keyword evidence="6 10" id="KW-1133">Transmembrane helix</keyword>
<keyword evidence="8" id="KW-0129">CBS domain</keyword>
<dbReference type="AlphaFoldDB" id="A0A315VTH3"/>
<dbReference type="PANTHER" id="PTHR12064">
    <property type="entry name" value="METAL TRANSPORTER CNNM"/>
    <property type="match status" value="1"/>
</dbReference>
<evidence type="ECO:0000256" key="12">
    <source>
        <dbReference type="SAM" id="MobiDB-lite"/>
    </source>
</evidence>
<evidence type="ECO:0000256" key="3">
    <source>
        <dbReference type="ARBA" id="ARBA00022448"/>
    </source>
</evidence>
<dbReference type="Gene3D" id="3.10.580.10">
    <property type="entry name" value="CBS-domain"/>
    <property type="match status" value="1"/>
</dbReference>
<evidence type="ECO:0000256" key="7">
    <source>
        <dbReference type="ARBA" id="ARBA00023065"/>
    </source>
</evidence>
<dbReference type="EMBL" id="NHOQ01001156">
    <property type="protein sequence ID" value="PWA26647.1"/>
    <property type="molecule type" value="Genomic_DNA"/>
</dbReference>
<keyword evidence="7" id="KW-0406">Ion transport</keyword>
<dbReference type="InterPro" id="IPR044751">
    <property type="entry name" value="Ion_transp-like_CBS"/>
</dbReference>
<organism evidence="14 15">
    <name type="scientific">Gambusia affinis</name>
    <name type="common">Western mosquitofish</name>
    <name type="synonym">Heterandria affinis</name>
    <dbReference type="NCBI Taxonomy" id="33528"/>
    <lineage>
        <taxon>Eukaryota</taxon>
        <taxon>Metazoa</taxon>
        <taxon>Chordata</taxon>
        <taxon>Craniata</taxon>
        <taxon>Vertebrata</taxon>
        <taxon>Euteleostomi</taxon>
        <taxon>Actinopterygii</taxon>
        <taxon>Neopterygii</taxon>
        <taxon>Teleostei</taxon>
        <taxon>Neoteleostei</taxon>
        <taxon>Acanthomorphata</taxon>
        <taxon>Ovalentaria</taxon>
        <taxon>Atherinomorphae</taxon>
        <taxon>Cyprinodontiformes</taxon>
        <taxon>Poeciliidae</taxon>
        <taxon>Poeciliinae</taxon>
        <taxon>Gambusia</taxon>
    </lineage>
</organism>
<feature type="compositionally biased region" description="Basic and acidic residues" evidence="12">
    <location>
        <begin position="10"/>
        <end position="20"/>
    </location>
</feature>
<feature type="transmembrane region" description="Helical" evidence="11">
    <location>
        <begin position="325"/>
        <end position="347"/>
    </location>
</feature>
<dbReference type="PROSITE" id="PS51846">
    <property type="entry name" value="CNNM"/>
    <property type="match status" value="1"/>
</dbReference>
<feature type="region of interest" description="Disordered" evidence="12">
    <location>
        <begin position="1"/>
        <end position="43"/>
    </location>
</feature>
<evidence type="ECO:0000313" key="15">
    <source>
        <dbReference type="Proteomes" id="UP000250572"/>
    </source>
</evidence>
<proteinExistence type="inferred from homology"/>
<sequence length="750" mass="83230">MDATLTRSPRVKDTRVEPKWPPKRLSSSARVGGANGRVESHDPRRARLSNSNMVASLAGLLFLLMILLFCGIRFGACSQEAPQVVGLRLEDPGGLVRMKDRIISAPEGATFQLRLFGANLNGSWPWPWLAFAGAAAGAGGAVGDADPCKEEFSRQEAAFNATEPFKADGPNSGLLTVEVKKRGSISADFYHLCVQSEGMWASVGPDRLQVCPGEPSVPPRLDMTPTTAPPARTPTAVPPWGLALLVVLMLLTCGLLRTVNLSLLWLDPVELYVLHSCGSEEEKRAAKRLEPIRRRGNFLTCSLLFLCVLGHSVLGVLLYRALGCIVSAVFTSGFLIFFLAELVPHVLCSGYGFQLAPGLTWLAQVCMVLTCPLSCPLGLILDLGLGRDISTCGIRERAMEMIRASVNDPYSEFVKEEFSRGMLRTKTVEDILTPLKDCFMLPSSTVLDFSTMSEIMQSGYTRVPIYEEERSNIVEILYVKDLALVDPEDCTPMTTITKFYNHPLHYVFNDTKLDAMLEEFKKVDRKVKRPMAPLEIPLEPRGSHEEFSLFKPPEGEPKIRTSPQLLLATHRFLSREVEHFSPARVSEKVLFHLLRHPSVNQEVHFDHNNRLSSSHYLYTRNHPVDYFILLLQGRVEVEIGKEGLKFENGAFTYYGVSALTLPSSVHQSPVSTHRHSPRDPFESADATSPSSYCPDYTVRALTDLQLIRVTRLQYLNALMASRAGQSPDPPEIKILPNSQTKLLNDRNATP</sequence>
<dbReference type="PANTHER" id="PTHR12064:SF27">
    <property type="entry name" value="METAL TRANSPORTER CNNM3"/>
    <property type="match status" value="1"/>
</dbReference>
<comment type="caution">
    <text evidence="14">The sequence shown here is derived from an EMBL/GenBank/DDBJ whole genome shotgun (WGS) entry which is preliminary data.</text>
</comment>
<evidence type="ECO:0000313" key="14">
    <source>
        <dbReference type="EMBL" id="PWA26647.1"/>
    </source>
</evidence>
<dbReference type="InterPro" id="IPR045095">
    <property type="entry name" value="ACDP"/>
</dbReference>
<feature type="transmembrane region" description="Helical" evidence="11">
    <location>
        <begin position="237"/>
        <end position="256"/>
    </location>
</feature>
<evidence type="ECO:0000256" key="11">
    <source>
        <dbReference type="RuleBase" id="RU369091"/>
    </source>
</evidence>
<dbReference type="CDD" id="cd04590">
    <property type="entry name" value="CBS_pair_CorC_HlyC_assoc"/>
    <property type="match status" value="1"/>
</dbReference>
<evidence type="ECO:0000256" key="4">
    <source>
        <dbReference type="ARBA" id="ARBA00022475"/>
    </source>
</evidence>
<dbReference type="InterPro" id="IPR002550">
    <property type="entry name" value="CNNM"/>
</dbReference>
<evidence type="ECO:0000256" key="5">
    <source>
        <dbReference type="ARBA" id="ARBA00022692"/>
    </source>
</evidence>
<feature type="transmembrane region" description="Helical" evidence="11">
    <location>
        <begin position="54"/>
        <end position="76"/>
    </location>
</feature>
<feature type="non-terminal residue" evidence="14">
    <location>
        <position position="750"/>
    </location>
</feature>
<feature type="region of interest" description="Disordered" evidence="12">
    <location>
        <begin position="722"/>
        <end position="750"/>
    </location>
</feature>
<protein>
    <recommendedName>
        <fullName evidence="11">Metal transporter</fullName>
    </recommendedName>
</protein>
<evidence type="ECO:0000256" key="1">
    <source>
        <dbReference type="ARBA" id="ARBA00004651"/>
    </source>
</evidence>
<evidence type="ECO:0000256" key="2">
    <source>
        <dbReference type="ARBA" id="ARBA00010484"/>
    </source>
</evidence>
<comment type="similarity">
    <text evidence="2 11">Belongs to the ACDP family.</text>
</comment>
<keyword evidence="4" id="KW-1003">Cell membrane</keyword>
<dbReference type="Proteomes" id="UP000250572">
    <property type="component" value="Unassembled WGS sequence"/>
</dbReference>
<keyword evidence="15" id="KW-1185">Reference proteome</keyword>
<dbReference type="GO" id="GO:0010960">
    <property type="term" value="P:magnesium ion homeostasis"/>
    <property type="evidence" value="ECO:0007669"/>
    <property type="project" value="InterPro"/>
</dbReference>
<reference evidence="14 15" key="1">
    <citation type="journal article" date="2018" name="G3 (Bethesda)">
        <title>A High-Quality Reference Genome for the Invasive Mosquitofish Gambusia affinis Using a Chicago Library.</title>
        <authorList>
            <person name="Hoffberg S.L."/>
            <person name="Troendle N.J."/>
            <person name="Glenn T.C."/>
            <person name="Mahmud O."/>
            <person name="Louha S."/>
            <person name="Chalopin D."/>
            <person name="Bennetzen J.L."/>
            <person name="Mauricio R."/>
        </authorList>
    </citation>
    <scope>NUCLEOTIDE SEQUENCE [LARGE SCALE GENOMIC DNA]</scope>
    <source>
        <strain evidence="14">NE01/NJP1002.9</strain>
        <tissue evidence="14">Muscle</tissue>
    </source>
</reference>
<comment type="function">
    <text evidence="11">Metal transporter.</text>
</comment>
<dbReference type="GO" id="GO:0006811">
    <property type="term" value="P:monoatomic ion transport"/>
    <property type="evidence" value="ECO:0007669"/>
    <property type="project" value="UniProtKB-KW"/>
</dbReference>
<comment type="subcellular location">
    <subcellularLocation>
        <location evidence="1 11">Cell membrane</location>
        <topology evidence="1 11">Multi-pass membrane protein</topology>
    </subcellularLocation>
</comment>
<dbReference type="SUPFAM" id="SSF54631">
    <property type="entry name" value="CBS-domain pair"/>
    <property type="match status" value="1"/>
</dbReference>
<name>A0A315VTH3_GAMAF</name>
<dbReference type="GO" id="GO:0005886">
    <property type="term" value="C:plasma membrane"/>
    <property type="evidence" value="ECO:0007669"/>
    <property type="project" value="UniProtKB-SubCell"/>
</dbReference>
<keyword evidence="3" id="KW-0813">Transport</keyword>
<dbReference type="Pfam" id="PF25511">
    <property type="entry name" value="Ig_CNNM4_N"/>
    <property type="match status" value="1"/>
</dbReference>
<feature type="region of interest" description="Disordered" evidence="12">
    <location>
        <begin position="666"/>
        <end position="690"/>
    </location>
</feature>
<feature type="compositionally biased region" description="Polar residues" evidence="12">
    <location>
        <begin position="736"/>
        <end position="750"/>
    </location>
</feature>
<dbReference type="Pfam" id="PF01595">
    <property type="entry name" value="CNNM"/>
    <property type="match status" value="1"/>
</dbReference>
<keyword evidence="9 10" id="KW-0472">Membrane</keyword>
<dbReference type="STRING" id="33528.ENSGAFP00000009951"/>
<keyword evidence="5 10" id="KW-0812">Transmembrane</keyword>
<evidence type="ECO:0000256" key="9">
    <source>
        <dbReference type="ARBA" id="ARBA00023136"/>
    </source>
</evidence>
<feature type="domain" description="CNNM transmembrane" evidence="13">
    <location>
        <begin position="235"/>
        <end position="417"/>
    </location>
</feature>
<evidence type="ECO:0000256" key="10">
    <source>
        <dbReference type="PROSITE-ProRule" id="PRU01193"/>
    </source>
</evidence>
<evidence type="ECO:0000256" key="6">
    <source>
        <dbReference type="ARBA" id="ARBA00022989"/>
    </source>
</evidence>
<evidence type="ECO:0000256" key="8">
    <source>
        <dbReference type="ARBA" id="ARBA00023122"/>
    </source>
</evidence>
<dbReference type="Pfam" id="PF25562">
    <property type="entry name" value="CNBH_CNNM2_C"/>
    <property type="match status" value="1"/>
</dbReference>